<protein>
    <recommendedName>
        <fullName evidence="4">BTB domain-containing protein</fullName>
    </recommendedName>
</protein>
<accession>A0A1X7SA18</accession>
<dbReference type="InterPro" id="IPR011333">
    <property type="entry name" value="SKP1/BTB/POZ_sf"/>
</dbReference>
<evidence type="ECO:0000313" key="3">
    <source>
        <dbReference type="Proteomes" id="UP000215127"/>
    </source>
</evidence>
<keyword evidence="3" id="KW-1185">Reference proteome</keyword>
<evidence type="ECO:0000313" key="2">
    <source>
        <dbReference type="EMBL" id="SMQ56231.1"/>
    </source>
</evidence>
<organism evidence="2 3">
    <name type="scientific">Zymoseptoria tritici (strain ST99CH_3D7)</name>
    <dbReference type="NCBI Taxonomy" id="1276538"/>
    <lineage>
        <taxon>Eukaryota</taxon>
        <taxon>Fungi</taxon>
        <taxon>Dikarya</taxon>
        <taxon>Ascomycota</taxon>
        <taxon>Pezizomycotina</taxon>
        <taxon>Dothideomycetes</taxon>
        <taxon>Dothideomycetidae</taxon>
        <taxon>Mycosphaerellales</taxon>
        <taxon>Mycosphaerellaceae</taxon>
        <taxon>Zymoseptoria</taxon>
    </lineage>
</organism>
<dbReference type="EMBL" id="LT853704">
    <property type="protein sequence ID" value="SMQ56231.1"/>
    <property type="molecule type" value="Genomic_DNA"/>
</dbReference>
<proteinExistence type="predicted"/>
<gene>
    <name evidence="2" type="ORF">ZT3D7_G11386</name>
</gene>
<name>A0A1X7SA18_ZYMT9</name>
<evidence type="ECO:0008006" key="4">
    <source>
        <dbReference type="Google" id="ProtNLM"/>
    </source>
</evidence>
<dbReference type="AlphaFoldDB" id="A0A1X7SA18"/>
<dbReference type="Proteomes" id="UP000215127">
    <property type="component" value="Chromosome 13"/>
</dbReference>
<dbReference type="Gene3D" id="3.30.710.10">
    <property type="entry name" value="Potassium Channel Kv1.1, Chain A"/>
    <property type="match status" value="1"/>
</dbReference>
<reference evidence="2 3" key="1">
    <citation type="submission" date="2016-06" db="EMBL/GenBank/DDBJ databases">
        <authorList>
            <person name="Kjaerup R.B."/>
            <person name="Dalgaard T.S."/>
            <person name="Juul-Madsen H.R."/>
        </authorList>
    </citation>
    <scope>NUCLEOTIDE SEQUENCE [LARGE SCALE GENOMIC DNA]</scope>
</reference>
<evidence type="ECO:0000256" key="1">
    <source>
        <dbReference type="SAM" id="MobiDB-lite"/>
    </source>
</evidence>
<sequence length="297" mass="33012">MDWHDPLRPFPDPITPGAGIARIAPPAEHPTVQERETLYLERILRGPPAPQKRKARFGPTPAPAGGNKGDRSAPHMPPAGPTIEVQPLLPASINYSKMITVIAGQGSLKKSFIIHEDVINNSSPYFKSQSTAAKGCEDGANRIVDLPKIPAHIFEIYADWSYTATAKIALGKDGTRTYVANHGDHCRRHCVHSARTHTYLQLWAAATSLLDARLEKHILEELKSLMRHWTWGLSAESIHYAWHNAERSCAMQRFIFSSINIRTSYATLADPLLKSADMAAFWQDLAMYQLHAAIPRS</sequence>
<feature type="region of interest" description="Disordered" evidence="1">
    <location>
        <begin position="46"/>
        <end position="82"/>
    </location>
</feature>